<organism evidence="2 3">
    <name type="scientific">Salvia divinorum</name>
    <name type="common">Maria pastora</name>
    <name type="synonym">Diviner's sage</name>
    <dbReference type="NCBI Taxonomy" id="28513"/>
    <lineage>
        <taxon>Eukaryota</taxon>
        <taxon>Viridiplantae</taxon>
        <taxon>Streptophyta</taxon>
        <taxon>Embryophyta</taxon>
        <taxon>Tracheophyta</taxon>
        <taxon>Spermatophyta</taxon>
        <taxon>Magnoliopsida</taxon>
        <taxon>eudicotyledons</taxon>
        <taxon>Gunneridae</taxon>
        <taxon>Pentapetalae</taxon>
        <taxon>asterids</taxon>
        <taxon>lamiids</taxon>
        <taxon>Lamiales</taxon>
        <taxon>Lamiaceae</taxon>
        <taxon>Nepetoideae</taxon>
        <taxon>Mentheae</taxon>
        <taxon>Salviinae</taxon>
        <taxon>Salvia</taxon>
        <taxon>Salvia subgen. Calosphace</taxon>
    </lineage>
</organism>
<dbReference type="PANTHER" id="PTHR19338:SF60">
    <property type="entry name" value="NB-ARC DOMAIN-CONTAINING PROTEIN"/>
    <property type="match status" value="1"/>
</dbReference>
<comment type="caution">
    <text evidence="2">The sequence shown here is derived from an EMBL/GenBank/DDBJ whole genome shotgun (WGS) entry which is preliminary data.</text>
</comment>
<dbReference type="Gene3D" id="1.20.5.4130">
    <property type="match status" value="1"/>
</dbReference>
<accession>A0ABD1G8Z8</accession>
<name>A0ABD1G8Z8_SALDI</name>
<keyword evidence="3" id="KW-1185">Reference proteome</keyword>
<dbReference type="PANTHER" id="PTHR19338">
    <property type="entry name" value="TRANSLOCASE OF INNER MITOCHONDRIAL MEMBRANE 13 HOMOLOG"/>
    <property type="match status" value="1"/>
</dbReference>
<proteinExistence type="predicted"/>
<dbReference type="EMBL" id="JBEAFC010000009">
    <property type="protein sequence ID" value="KAL1540598.1"/>
    <property type="molecule type" value="Genomic_DNA"/>
</dbReference>
<gene>
    <name evidence="2" type="ORF">AAHA92_24928</name>
</gene>
<evidence type="ECO:0000313" key="3">
    <source>
        <dbReference type="Proteomes" id="UP001567538"/>
    </source>
</evidence>
<protein>
    <submittedName>
        <fullName evidence="2">Late blight resistance protein R1A-4</fullName>
    </submittedName>
</protein>
<dbReference type="Proteomes" id="UP001567538">
    <property type="component" value="Unassembled WGS sequence"/>
</dbReference>
<reference evidence="2 3" key="1">
    <citation type="submission" date="2024-06" db="EMBL/GenBank/DDBJ databases">
        <title>A chromosome level genome sequence of Diviner's sage (Salvia divinorum).</title>
        <authorList>
            <person name="Ford S.A."/>
            <person name="Ro D.-K."/>
            <person name="Ness R.W."/>
            <person name="Phillips M.A."/>
        </authorList>
    </citation>
    <scope>NUCLEOTIDE SEQUENCE [LARGE SCALE GENOMIC DNA]</scope>
    <source>
        <strain evidence="2">SAF-2024a</strain>
        <tissue evidence="2">Leaf</tissue>
    </source>
</reference>
<dbReference type="PRINTS" id="PR00364">
    <property type="entry name" value="DISEASERSIST"/>
</dbReference>
<evidence type="ECO:0000313" key="2">
    <source>
        <dbReference type="EMBL" id="KAL1540598.1"/>
    </source>
</evidence>
<dbReference type="Pfam" id="PF00931">
    <property type="entry name" value="NB-ARC"/>
    <property type="match status" value="1"/>
</dbReference>
<dbReference type="SUPFAM" id="SSF52540">
    <property type="entry name" value="P-loop containing nucleoside triphosphate hydrolases"/>
    <property type="match status" value="1"/>
</dbReference>
<dbReference type="Gene3D" id="3.40.50.300">
    <property type="entry name" value="P-loop containing nucleotide triphosphate hydrolases"/>
    <property type="match status" value="1"/>
</dbReference>
<evidence type="ECO:0000259" key="1">
    <source>
        <dbReference type="Pfam" id="PF00931"/>
    </source>
</evidence>
<dbReference type="InterPro" id="IPR027417">
    <property type="entry name" value="P-loop_NTPase"/>
</dbReference>
<sequence length="349" mass="40007">MAAYGAASSLKNTIQRILQSSRITLAPPPPSSRMLRFARFYCSVFDNSYFKWGMLAYGVTVYLKKKIGLAYYVVFDESYFKWAMAAYVAAVSLKIMMIKRVPHSSAQILQTTYDAMCDLQKTLLKLDDTSYSIVRAKVNELDERIKQTIWEFEDLLESHIIHQIHLSFSVDLQTLQPSVDDFVKRVMVMEVEYYIELMDMPEEEREPVSSRIDVGGINSNMVGLSDEFESVRDFLLGENEGNSVAIVGMAGAGKTTLAKKVFDDPLVQRHFELRAWVKVGRQCELNETLLCILAQVDPSTRDQMLTHDEDEKLVGFLEERLKDKKCLVVLDDVWGWYTEVMEKLPEQNV</sequence>
<feature type="domain" description="NB-ARC" evidence="1">
    <location>
        <begin position="226"/>
        <end position="336"/>
    </location>
</feature>
<dbReference type="AlphaFoldDB" id="A0ABD1G8Z8"/>
<dbReference type="InterPro" id="IPR002182">
    <property type="entry name" value="NB-ARC"/>
</dbReference>